<evidence type="ECO:0000256" key="2">
    <source>
        <dbReference type="SAM" id="Phobius"/>
    </source>
</evidence>
<accession>A0A917BKN2</accession>
<sequence>MSTPSAQHPAPAPASAPLPAAQPSPATAQRSSTPSRLRLARGLATAAALLTGVVATGTFDTDGVNATPNVVAAQWEAAERAGTQVAAADLEVARTVAEAVAGLEADEAPTTFPDLVLAAADDHSHTGVTTSAGLTDLAITGDRAIRSAAADPDAATQQYVELQDLTNRALTVTDTVAADRADALMTGSRSVLTSVVGGVSTLLLLGLLVWLALVTRRILNVPLLVATAITGGLTYVSLNPAALPVQYDQRIESTVAAADALQEVRQTRSAQYAQVMGLGAADEAVDATAETVEDLDMPAVEAQWAQVAAGQAELSSADGAEAQLAAIEQTQEQFARVEQSLSEHVTTVDVALGRSASITSGLALVLGIVAAAAAWTGLTRRLRDYR</sequence>
<dbReference type="RefSeq" id="WP_188428448.1">
    <property type="nucleotide sequence ID" value="NZ_BAABKH010000005.1"/>
</dbReference>
<feature type="region of interest" description="Disordered" evidence="1">
    <location>
        <begin position="1"/>
        <end position="36"/>
    </location>
</feature>
<feature type="transmembrane region" description="Helical" evidence="2">
    <location>
        <begin position="191"/>
        <end position="211"/>
    </location>
</feature>
<name>A0A917BKN2_9MICO</name>
<keyword evidence="2" id="KW-1133">Transmembrane helix</keyword>
<reference evidence="3" key="1">
    <citation type="journal article" date="2014" name="Int. J. Syst. Evol. Microbiol.">
        <title>Complete genome sequence of Corynebacterium casei LMG S-19264T (=DSM 44701T), isolated from a smear-ripened cheese.</title>
        <authorList>
            <consortium name="US DOE Joint Genome Institute (JGI-PGF)"/>
            <person name="Walter F."/>
            <person name="Albersmeier A."/>
            <person name="Kalinowski J."/>
            <person name="Ruckert C."/>
        </authorList>
    </citation>
    <scope>NUCLEOTIDE SEQUENCE</scope>
    <source>
        <strain evidence="3">CGMCC 1.12160</strain>
    </source>
</reference>
<proteinExistence type="predicted"/>
<dbReference type="AlphaFoldDB" id="A0A917BKN2"/>
<gene>
    <name evidence="3" type="ORF">GCM10011366_09920</name>
</gene>
<feature type="transmembrane region" description="Helical" evidence="2">
    <location>
        <begin position="358"/>
        <end position="378"/>
    </location>
</feature>
<feature type="transmembrane region" description="Helical" evidence="2">
    <location>
        <begin position="218"/>
        <end position="238"/>
    </location>
</feature>
<dbReference type="Proteomes" id="UP000605670">
    <property type="component" value="Unassembled WGS sequence"/>
</dbReference>
<dbReference type="EMBL" id="BMEM01000001">
    <property type="protein sequence ID" value="GGF44244.1"/>
    <property type="molecule type" value="Genomic_DNA"/>
</dbReference>
<keyword evidence="2" id="KW-0812">Transmembrane</keyword>
<organism evidence="3 4">
    <name type="scientific">Ornithinimicrobium tianjinense</name>
    <dbReference type="NCBI Taxonomy" id="1195761"/>
    <lineage>
        <taxon>Bacteria</taxon>
        <taxon>Bacillati</taxon>
        <taxon>Actinomycetota</taxon>
        <taxon>Actinomycetes</taxon>
        <taxon>Micrococcales</taxon>
        <taxon>Ornithinimicrobiaceae</taxon>
        <taxon>Ornithinimicrobium</taxon>
    </lineage>
</organism>
<evidence type="ECO:0000313" key="3">
    <source>
        <dbReference type="EMBL" id="GGF44244.1"/>
    </source>
</evidence>
<reference evidence="3" key="2">
    <citation type="submission" date="2020-09" db="EMBL/GenBank/DDBJ databases">
        <authorList>
            <person name="Sun Q."/>
            <person name="Zhou Y."/>
        </authorList>
    </citation>
    <scope>NUCLEOTIDE SEQUENCE</scope>
    <source>
        <strain evidence="3">CGMCC 1.12160</strain>
    </source>
</reference>
<feature type="compositionally biased region" description="Pro residues" evidence="1">
    <location>
        <begin position="10"/>
        <end position="22"/>
    </location>
</feature>
<evidence type="ECO:0000313" key="4">
    <source>
        <dbReference type="Proteomes" id="UP000605670"/>
    </source>
</evidence>
<feature type="compositionally biased region" description="Low complexity" evidence="1">
    <location>
        <begin position="23"/>
        <end position="36"/>
    </location>
</feature>
<keyword evidence="2" id="KW-0472">Membrane</keyword>
<comment type="caution">
    <text evidence="3">The sequence shown here is derived from an EMBL/GenBank/DDBJ whole genome shotgun (WGS) entry which is preliminary data.</text>
</comment>
<keyword evidence="4" id="KW-1185">Reference proteome</keyword>
<evidence type="ECO:0000256" key="1">
    <source>
        <dbReference type="SAM" id="MobiDB-lite"/>
    </source>
</evidence>
<protein>
    <submittedName>
        <fullName evidence="3">Uncharacterized protein</fullName>
    </submittedName>
</protein>